<evidence type="ECO:0000259" key="7">
    <source>
        <dbReference type="PROSITE" id="PS50916"/>
    </source>
</evidence>
<comment type="subcellular location">
    <subcellularLocation>
        <location evidence="1">Nucleus</location>
    </subcellularLocation>
</comment>
<dbReference type="PROSITE" id="PS50916">
    <property type="entry name" value="RABBD"/>
    <property type="match status" value="1"/>
</dbReference>
<gene>
    <name evidence="8 10" type="ORF">P152DRAFT_476205</name>
</gene>
<dbReference type="GO" id="GO:0005666">
    <property type="term" value="C:RNA polymerase III complex"/>
    <property type="evidence" value="ECO:0007669"/>
    <property type="project" value="InterPro"/>
</dbReference>
<dbReference type="GO" id="GO:0006384">
    <property type="term" value="P:transcription initiation at RNA polymerase III promoter"/>
    <property type="evidence" value="ECO:0007669"/>
    <property type="project" value="InterPro"/>
</dbReference>
<feature type="domain" description="RabBD" evidence="7">
    <location>
        <begin position="174"/>
        <end position="231"/>
    </location>
</feature>
<reference evidence="8 10" key="1">
    <citation type="submission" date="2020-01" db="EMBL/GenBank/DDBJ databases">
        <authorList>
            <consortium name="DOE Joint Genome Institute"/>
            <person name="Haridas S."/>
            <person name="Albert R."/>
            <person name="Binder M."/>
            <person name="Bloem J."/>
            <person name="Labutti K."/>
            <person name="Salamov A."/>
            <person name="Andreopoulos B."/>
            <person name="Baker S.E."/>
            <person name="Barry K."/>
            <person name="Bills G."/>
            <person name="Bluhm B.H."/>
            <person name="Cannon C."/>
            <person name="Castanera R."/>
            <person name="Culley D.E."/>
            <person name="Daum C."/>
            <person name="Ezra D."/>
            <person name="Gonzalez J.B."/>
            <person name="Henrissat B."/>
            <person name="Kuo A."/>
            <person name="Liang C."/>
            <person name="Lipzen A."/>
            <person name="Lutzoni F."/>
            <person name="Magnuson J."/>
            <person name="Mondo S."/>
            <person name="Nolan M."/>
            <person name="Ohm R."/>
            <person name="Pangilinan J."/>
            <person name="Park H.-J."/>
            <person name="Ramirez L."/>
            <person name="Alfaro M."/>
            <person name="Sun H."/>
            <person name="Tritt A."/>
            <person name="Yoshinaga Y."/>
            <person name="Zwiers L.-H."/>
            <person name="Turgeon B.G."/>
            <person name="Goodwin S.B."/>
            <person name="Spatafora J.W."/>
            <person name="Crous P.W."/>
            <person name="Grigoriev I.V."/>
        </authorList>
    </citation>
    <scope>NUCLEOTIDE SEQUENCE</scope>
    <source>
        <strain evidence="8 10">CBS 781.70</strain>
    </source>
</reference>
<keyword evidence="5" id="KW-0804">Transcription</keyword>
<proteinExistence type="inferred from homology"/>
<dbReference type="InterPro" id="IPR005574">
    <property type="entry name" value="Rpb4/RPC9"/>
</dbReference>
<reference evidence="10" key="3">
    <citation type="submission" date="2025-04" db="UniProtKB">
        <authorList>
            <consortium name="RefSeq"/>
        </authorList>
    </citation>
    <scope>IDENTIFICATION</scope>
    <source>
        <strain evidence="10">CBS 781.70</strain>
    </source>
</reference>
<dbReference type="InterPro" id="IPR038846">
    <property type="entry name" value="RPC9"/>
</dbReference>
<dbReference type="InterPro" id="IPR010997">
    <property type="entry name" value="HRDC-like_sf"/>
</dbReference>
<reference evidence="10" key="2">
    <citation type="submission" date="2020-04" db="EMBL/GenBank/DDBJ databases">
        <authorList>
            <consortium name="NCBI Genome Project"/>
        </authorList>
    </citation>
    <scope>NUCLEOTIDE SEQUENCE</scope>
    <source>
        <strain evidence="10">CBS 781.70</strain>
    </source>
</reference>
<evidence type="ECO:0000256" key="3">
    <source>
        <dbReference type="ARBA" id="ARBA00016672"/>
    </source>
</evidence>
<dbReference type="AlphaFoldDB" id="A0A6G1FVF1"/>
<dbReference type="GO" id="GO:0031267">
    <property type="term" value="F:small GTPase binding"/>
    <property type="evidence" value="ECO:0007669"/>
    <property type="project" value="InterPro"/>
</dbReference>
<evidence type="ECO:0000313" key="8">
    <source>
        <dbReference type="EMBL" id="KAF1809797.1"/>
    </source>
</evidence>
<comment type="similarity">
    <text evidence="2">Belongs to the eukaryotic RPC9 RNA polymerase subunit family.</text>
</comment>
<evidence type="ECO:0000256" key="5">
    <source>
        <dbReference type="ARBA" id="ARBA00023163"/>
    </source>
</evidence>
<evidence type="ECO:0000256" key="1">
    <source>
        <dbReference type="ARBA" id="ARBA00004123"/>
    </source>
</evidence>
<keyword evidence="9" id="KW-1185">Reference proteome</keyword>
<dbReference type="GeneID" id="54422057"/>
<organism evidence="8">
    <name type="scientific">Eremomyces bilateralis CBS 781.70</name>
    <dbReference type="NCBI Taxonomy" id="1392243"/>
    <lineage>
        <taxon>Eukaryota</taxon>
        <taxon>Fungi</taxon>
        <taxon>Dikarya</taxon>
        <taxon>Ascomycota</taxon>
        <taxon>Pezizomycotina</taxon>
        <taxon>Dothideomycetes</taxon>
        <taxon>Dothideomycetes incertae sedis</taxon>
        <taxon>Eremomycetales</taxon>
        <taxon>Eremomycetaceae</taxon>
        <taxon>Eremomyces</taxon>
    </lineage>
</organism>
<evidence type="ECO:0000313" key="9">
    <source>
        <dbReference type="Proteomes" id="UP000504638"/>
    </source>
</evidence>
<dbReference type="RefSeq" id="XP_033531428.1">
    <property type="nucleotide sequence ID" value="XM_033681487.1"/>
</dbReference>
<dbReference type="OrthoDB" id="1746530at2759"/>
<dbReference type="Pfam" id="PF03874">
    <property type="entry name" value="RNA_pol_Rpb4"/>
    <property type="match status" value="1"/>
</dbReference>
<dbReference type="Gene3D" id="1.20.1250.40">
    <property type="match status" value="1"/>
</dbReference>
<protein>
    <recommendedName>
        <fullName evidence="3">DNA-directed RNA polymerase III subunit RPC9</fullName>
    </recommendedName>
</protein>
<dbReference type="PANTHER" id="PTHR15561">
    <property type="entry name" value="CALCITONIN GENE-RELATED PEPTIDE-RECEPTOR COMPONENT PROTEIN"/>
    <property type="match status" value="1"/>
</dbReference>
<keyword evidence="6" id="KW-0539">Nucleus</keyword>
<dbReference type="InterPro" id="IPR038324">
    <property type="entry name" value="Rpb4/RPC9_sf"/>
</dbReference>
<sequence>MSPQVVQTMSGTLTNAEVLQHVRELQERYKREGRQKRIPKNLGTTLAKVQSYLEAQGAPLEPIPSNVRVRDPRTAQILVTRLRPYKIPKGEVLQILNLRVDSQQALESILEGGRNKLSDQQLEEITSIIRQVLYDEDLSLDEVEVIQVEKIPSAHIKISTKNKPTPTTLPGSQALDAMMVSENDGETILKALSRDEQIDIPEPLREELLSGWGEAKARRTGERTGDWMKRMDDFLLKSKKG</sequence>
<dbReference type="Proteomes" id="UP000504638">
    <property type="component" value="Unplaced"/>
</dbReference>
<name>A0A6G1FVF1_9PEZI</name>
<evidence type="ECO:0000313" key="10">
    <source>
        <dbReference type="RefSeq" id="XP_033531428.1"/>
    </source>
</evidence>
<dbReference type="EMBL" id="ML975170">
    <property type="protein sequence ID" value="KAF1809797.1"/>
    <property type="molecule type" value="Genomic_DNA"/>
</dbReference>
<accession>A0A6G1FVF1</accession>
<dbReference type="GO" id="GO:0000166">
    <property type="term" value="F:nucleotide binding"/>
    <property type="evidence" value="ECO:0007669"/>
    <property type="project" value="InterPro"/>
</dbReference>
<dbReference type="GO" id="GO:0006886">
    <property type="term" value="P:intracellular protein transport"/>
    <property type="evidence" value="ECO:0007669"/>
    <property type="project" value="InterPro"/>
</dbReference>
<keyword evidence="4" id="KW-0240">DNA-directed RNA polymerase</keyword>
<evidence type="ECO:0000256" key="6">
    <source>
        <dbReference type="ARBA" id="ARBA00023242"/>
    </source>
</evidence>
<dbReference type="PANTHER" id="PTHR15561:SF0">
    <property type="entry name" value="DNA-DIRECTED RNA POLYMERASE III SUBUNIT RPC9"/>
    <property type="match status" value="1"/>
</dbReference>
<evidence type="ECO:0000256" key="4">
    <source>
        <dbReference type="ARBA" id="ARBA00022478"/>
    </source>
</evidence>
<evidence type="ECO:0000256" key="2">
    <source>
        <dbReference type="ARBA" id="ARBA00006898"/>
    </source>
</evidence>
<dbReference type="InterPro" id="IPR010911">
    <property type="entry name" value="Rab_BD"/>
</dbReference>
<dbReference type="SUPFAM" id="SSF47819">
    <property type="entry name" value="HRDC-like"/>
    <property type="match status" value="1"/>
</dbReference>